<dbReference type="RefSeq" id="WP_321565619.1">
    <property type="nucleotide sequence ID" value="NZ_CP139558.1"/>
</dbReference>
<organism evidence="1 2">
    <name type="scientific">Mucilaginibacter sabulilitoris</name>
    <dbReference type="NCBI Taxonomy" id="1173583"/>
    <lineage>
        <taxon>Bacteria</taxon>
        <taxon>Pseudomonadati</taxon>
        <taxon>Bacteroidota</taxon>
        <taxon>Sphingobacteriia</taxon>
        <taxon>Sphingobacteriales</taxon>
        <taxon>Sphingobacteriaceae</taxon>
        <taxon>Mucilaginibacter</taxon>
    </lineage>
</organism>
<reference evidence="1 2" key="1">
    <citation type="submission" date="2023-11" db="EMBL/GenBank/DDBJ databases">
        <title>Analysis of the Genomes of Mucilaginibacter gossypii cycad 4 and M. sabulilitoris SNA2: microbes with the potential for plant growth promotion.</title>
        <authorList>
            <person name="Hirsch A.M."/>
            <person name="Humm E."/>
            <person name="Rubbi M."/>
            <person name="Del Vecchio G."/>
            <person name="Ha S.M."/>
            <person name="Pellegrini M."/>
            <person name="Gunsalus R.P."/>
        </authorList>
    </citation>
    <scope>NUCLEOTIDE SEQUENCE [LARGE SCALE GENOMIC DNA]</scope>
    <source>
        <strain evidence="1 2">SNA2</strain>
    </source>
</reference>
<evidence type="ECO:0008006" key="3">
    <source>
        <dbReference type="Google" id="ProtNLM"/>
    </source>
</evidence>
<dbReference type="InterPro" id="IPR011008">
    <property type="entry name" value="Dimeric_a/b-barrel"/>
</dbReference>
<evidence type="ECO:0000313" key="1">
    <source>
        <dbReference type="EMBL" id="WPU96525.1"/>
    </source>
</evidence>
<proteinExistence type="predicted"/>
<accession>A0ABZ0TTT3</accession>
<dbReference type="EMBL" id="CP139558">
    <property type="protein sequence ID" value="WPU96525.1"/>
    <property type="molecule type" value="Genomic_DNA"/>
</dbReference>
<sequence>MTQTSSYKEPHHVMLFFEEKESNSIEQPCIKERINYYENLKNKGKVLMSGNFWNQARNFIILYVSSDTELEQIIDNDPAILHNIVELVRAMPF</sequence>
<keyword evidence="2" id="KW-1185">Reference proteome</keyword>
<gene>
    <name evidence="1" type="ORF">SNE25_13455</name>
</gene>
<name>A0ABZ0TTT3_9SPHI</name>
<dbReference type="Proteomes" id="UP001324380">
    <property type="component" value="Chromosome"/>
</dbReference>
<evidence type="ECO:0000313" key="2">
    <source>
        <dbReference type="Proteomes" id="UP001324380"/>
    </source>
</evidence>
<protein>
    <recommendedName>
        <fullName evidence="3">YCII-related domain-containing protein</fullName>
    </recommendedName>
</protein>
<dbReference type="SUPFAM" id="SSF54909">
    <property type="entry name" value="Dimeric alpha+beta barrel"/>
    <property type="match status" value="1"/>
</dbReference>